<comment type="caution">
    <text evidence="2">The sequence shown here is derived from an EMBL/GenBank/DDBJ whole genome shotgun (WGS) entry which is preliminary data.</text>
</comment>
<evidence type="ECO:0000313" key="3">
    <source>
        <dbReference type="Proteomes" id="UP000541558"/>
    </source>
</evidence>
<dbReference type="AlphaFoldDB" id="A0A8H5CF23"/>
<dbReference type="Pfam" id="PF00651">
    <property type="entry name" value="BTB"/>
    <property type="match status" value="1"/>
</dbReference>
<dbReference type="Proteomes" id="UP000541558">
    <property type="component" value="Unassembled WGS sequence"/>
</dbReference>
<dbReference type="Gene3D" id="3.30.710.10">
    <property type="entry name" value="Potassium Channel Kv1.1, Chain A"/>
    <property type="match status" value="1"/>
</dbReference>
<sequence>MPKRRTRHEDTKDDDLICGASALGEHPPKRCEDVWFDDGNVVLQAEDIQFKVHKSVLAKHSSVFADLFDMPHANDEPKVDGCPIVELHDSAEDIKHMSLRLYGLDSWKTRDRTARGDLPMALVRAIIRMGRKYDIEHIRDEGLELLKKAFPTELSGWENITQSPHKFECQTRICRCVFELALEAIKLAHESDIKTILPACYLVICCYRDGKHTHMIPAEVRALCAFGGEEILDGRNSTVYSWLADLGETEKCTNSPRCLRLGREFMKDVWQYPSLLTTFWDWRYIALLYGHRMDDLCVPCLRGAERSHQEKRREVWGKLPGYFGLPGWGELKDFEN</sequence>
<proteinExistence type="predicted"/>
<keyword evidence="3" id="KW-1185">Reference proteome</keyword>
<dbReference type="SUPFAM" id="SSF54695">
    <property type="entry name" value="POZ domain"/>
    <property type="match status" value="1"/>
</dbReference>
<protein>
    <recommendedName>
        <fullName evidence="1">BTB domain-containing protein</fullName>
    </recommendedName>
</protein>
<dbReference type="InterPro" id="IPR000210">
    <property type="entry name" value="BTB/POZ_dom"/>
</dbReference>
<gene>
    <name evidence="2" type="ORF">D9611_007303</name>
</gene>
<dbReference type="EMBL" id="JAACJK010000003">
    <property type="protein sequence ID" value="KAF5340566.1"/>
    <property type="molecule type" value="Genomic_DNA"/>
</dbReference>
<name>A0A8H5CF23_9AGAR</name>
<evidence type="ECO:0000313" key="2">
    <source>
        <dbReference type="EMBL" id="KAF5340566.1"/>
    </source>
</evidence>
<feature type="domain" description="BTB" evidence="1">
    <location>
        <begin position="39"/>
        <end position="102"/>
    </location>
</feature>
<dbReference type="OrthoDB" id="3217871at2759"/>
<organism evidence="2 3">
    <name type="scientific">Ephemerocybe angulata</name>
    <dbReference type="NCBI Taxonomy" id="980116"/>
    <lineage>
        <taxon>Eukaryota</taxon>
        <taxon>Fungi</taxon>
        <taxon>Dikarya</taxon>
        <taxon>Basidiomycota</taxon>
        <taxon>Agaricomycotina</taxon>
        <taxon>Agaricomycetes</taxon>
        <taxon>Agaricomycetidae</taxon>
        <taxon>Agaricales</taxon>
        <taxon>Agaricineae</taxon>
        <taxon>Psathyrellaceae</taxon>
        <taxon>Ephemerocybe</taxon>
    </lineage>
</organism>
<reference evidence="2 3" key="1">
    <citation type="journal article" date="2020" name="ISME J.">
        <title>Uncovering the hidden diversity of litter-decomposition mechanisms in mushroom-forming fungi.</title>
        <authorList>
            <person name="Floudas D."/>
            <person name="Bentzer J."/>
            <person name="Ahren D."/>
            <person name="Johansson T."/>
            <person name="Persson P."/>
            <person name="Tunlid A."/>
        </authorList>
    </citation>
    <scope>NUCLEOTIDE SEQUENCE [LARGE SCALE GENOMIC DNA]</scope>
    <source>
        <strain evidence="2 3">CBS 175.51</strain>
    </source>
</reference>
<dbReference type="CDD" id="cd18186">
    <property type="entry name" value="BTB_POZ_ZBTB_KLHL-like"/>
    <property type="match status" value="1"/>
</dbReference>
<dbReference type="InterPro" id="IPR011333">
    <property type="entry name" value="SKP1/BTB/POZ_sf"/>
</dbReference>
<dbReference type="SMART" id="SM00225">
    <property type="entry name" value="BTB"/>
    <property type="match status" value="1"/>
</dbReference>
<dbReference type="PROSITE" id="PS50097">
    <property type="entry name" value="BTB"/>
    <property type="match status" value="1"/>
</dbReference>
<evidence type="ECO:0000259" key="1">
    <source>
        <dbReference type="PROSITE" id="PS50097"/>
    </source>
</evidence>
<accession>A0A8H5CF23</accession>